<evidence type="ECO:0000313" key="3">
    <source>
        <dbReference type="Proteomes" id="UP000821866"/>
    </source>
</evidence>
<evidence type="ECO:0000256" key="1">
    <source>
        <dbReference type="SAM" id="SignalP"/>
    </source>
</evidence>
<dbReference type="EMBL" id="JABSTU010006942">
    <property type="protein sequence ID" value="KAH7931549.1"/>
    <property type="molecule type" value="Genomic_DNA"/>
</dbReference>
<evidence type="ECO:0000313" key="2">
    <source>
        <dbReference type="EMBL" id="KAH7931549.1"/>
    </source>
</evidence>
<organism evidence="2 3">
    <name type="scientific">Rhipicephalus microplus</name>
    <name type="common">Cattle tick</name>
    <name type="synonym">Boophilus microplus</name>
    <dbReference type="NCBI Taxonomy" id="6941"/>
    <lineage>
        <taxon>Eukaryota</taxon>
        <taxon>Metazoa</taxon>
        <taxon>Ecdysozoa</taxon>
        <taxon>Arthropoda</taxon>
        <taxon>Chelicerata</taxon>
        <taxon>Arachnida</taxon>
        <taxon>Acari</taxon>
        <taxon>Parasitiformes</taxon>
        <taxon>Ixodida</taxon>
        <taxon>Ixodoidea</taxon>
        <taxon>Ixodidae</taxon>
        <taxon>Rhipicephalinae</taxon>
        <taxon>Rhipicephalus</taxon>
        <taxon>Boophilus</taxon>
    </lineage>
</organism>
<dbReference type="Proteomes" id="UP000821866">
    <property type="component" value="Unassembled WGS sequence"/>
</dbReference>
<keyword evidence="3" id="KW-1185">Reference proteome</keyword>
<reference evidence="2" key="1">
    <citation type="journal article" date="2020" name="Cell">
        <title>Large-Scale Comparative Analyses of Tick Genomes Elucidate Their Genetic Diversity and Vector Capacities.</title>
        <authorList>
            <consortium name="Tick Genome and Microbiome Consortium (TIGMIC)"/>
            <person name="Jia N."/>
            <person name="Wang J."/>
            <person name="Shi W."/>
            <person name="Du L."/>
            <person name="Sun Y."/>
            <person name="Zhan W."/>
            <person name="Jiang J.F."/>
            <person name="Wang Q."/>
            <person name="Zhang B."/>
            <person name="Ji P."/>
            <person name="Bell-Sakyi L."/>
            <person name="Cui X.M."/>
            <person name="Yuan T.T."/>
            <person name="Jiang B.G."/>
            <person name="Yang W.F."/>
            <person name="Lam T.T."/>
            <person name="Chang Q.C."/>
            <person name="Ding S.J."/>
            <person name="Wang X.J."/>
            <person name="Zhu J.G."/>
            <person name="Ruan X.D."/>
            <person name="Zhao L."/>
            <person name="Wei J.T."/>
            <person name="Ye R.Z."/>
            <person name="Que T.C."/>
            <person name="Du C.H."/>
            <person name="Zhou Y.H."/>
            <person name="Cheng J.X."/>
            <person name="Dai P.F."/>
            <person name="Guo W.B."/>
            <person name="Han X.H."/>
            <person name="Huang E.J."/>
            <person name="Li L.F."/>
            <person name="Wei W."/>
            <person name="Gao Y.C."/>
            <person name="Liu J.Z."/>
            <person name="Shao H.Z."/>
            <person name="Wang X."/>
            <person name="Wang C.C."/>
            <person name="Yang T.C."/>
            <person name="Huo Q.B."/>
            <person name="Li W."/>
            <person name="Chen H.Y."/>
            <person name="Chen S.E."/>
            <person name="Zhou L.G."/>
            <person name="Ni X.B."/>
            <person name="Tian J.H."/>
            <person name="Sheng Y."/>
            <person name="Liu T."/>
            <person name="Pan Y.S."/>
            <person name="Xia L.Y."/>
            <person name="Li J."/>
            <person name="Zhao F."/>
            <person name="Cao W.C."/>
        </authorList>
    </citation>
    <scope>NUCLEOTIDE SEQUENCE</scope>
    <source>
        <strain evidence="2">Rmic-2018</strain>
    </source>
</reference>
<gene>
    <name evidence="2" type="ORF">HPB51_029811</name>
</gene>
<accession>A0A9J6CTA3</accession>
<evidence type="ECO:0008006" key="4">
    <source>
        <dbReference type="Google" id="ProtNLM"/>
    </source>
</evidence>
<comment type="caution">
    <text evidence="2">The sequence shown here is derived from an EMBL/GenBank/DDBJ whole genome shotgun (WGS) entry which is preliminary data.</text>
</comment>
<reference evidence="2" key="2">
    <citation type="submission" date="2021-09" db="EMBL/GenBank/DDBJ databases">
        <authorList>
            <person name="Jia N."/>
            <person name="Wang J."/>
            <person name="Shi W."/>
            <person name="Du L."/>
            <person name="Sun Y."/>
            <person name="Zhan W."/>
            <person name="Jiang J."/>
            <person name="Wang Q."/>
            <person name="Zhang B."/>
            <person name="Ji P."/>
            <person name="Sakyi L.B."/>
            <person name="Cui X."/>
            <person name="Yuan T."/>
            <person name="Jiang B."/>
            <person name="Yang W."/>
            <person name="Lam T.T.-Y."/>
            <person name="Chang Q."/>
            <person name="Ding S."/>
            <person name="Wang X."/>
            <person name="Zhu J."/>
            <person name="Ruan X."/>
            <person name="Zhao L."/>
            <person name="Wei J."/>
            <person name="Que T."/>
            <person name="Du C."/>
            <person name="Cheng J."/>
            <person name="Dai P."/>
            <person name="Han X."/>
            <person name="Huang E."/>
            <person name="Gao Y."/>
            <person name="Liu J."/>
            <person name="Shao H."/>
            <person name="Ye R."/>
            <person name="Li L."/>
            <person name="Wei W."/>
            <person name="Wang X."/>
            <person name="Wang C."/>
            <person name="Huo Q."/>
            <person name="Li W."/>
            <person name="Guo W."/>
            <person name="Chen H."/>
            <person name="Chen S."/>
            <person name="Zhou L."/>
            <person name="Zhou L."/>
            <person name="Ni X."/>
            <person name="Tian J."/>
            <person name="Zhou Y."/>
            <person name="Sheng Y."/>
            <person name="Liu T."/>
            <person name="Pan Y."/>
            <person name="Xia L."/>
            <person name="Li J."/>
            <person name="Zhao F."/>
            <person name="Cao W."/>
        </authorList>
    </citation>
    <scope>NUCLEOTIDE SEQUENCE</scope>
    <source>
        <strain evidence="2">Rmic-2018</strain>
        <tissue evidence="2">Larvae</tissue>
    </source>
</reference>
<keyword evidence="1" id="KW-0732">Signal</keyword>
<sequence>MSGEGDSSTSTMLIRCLFLVQFCAGLAAPLVATSSTVFDVSPVADRHAQVSTCVHADCPVLLSEQSRGSFVSMPATFFDDIIHDSVLIKTPTDVTSVVKDIKAPPQLHRFSGEGDSSTSTMLNRCLFLVQSEERALLWNGPRRVRQVSDYHAFTEVSLISPLPKTLTCACFSKTI</sequence>
<proteinExistence type="predicted"/>
<protein>
    <recommendedName>
        <fullName evidence="4">Secreted protein</fullName>
    </recommendedName>
</protein>
<feature type="signal peptide" evidence="1">
    <location>
        <begin position="1"/>
        <end position="27"/>
    </location>
</feature>
<name>A0A9J6CTA3_RHIMP</name>
<feature type="chain" id="PRO_5039898010" description="Secreted protein" evidence="1">
    <location>
        <begin position="28"/>
        <end position="175"/>
    </location>
</feature>
<dbReference type="AlphaFoldDB" id="A0A9J6CTA3"/>